<dbReference type="GO" id="GO:0031144">
    <property type="term" value="P:proteasome localization"/>
    <property type="evidence" value="ECO:0007669"/>
    <property type="project" value="InterPro"/>
</dbReference>
<evidence type="ECO:0000313" key="6">
    <source>
        <dbReference type="Proteomes" id="UP000887568"/>
    </source>
</evidence>
<feature type="compositionally biased region" description="Polar residues" evidence="4">
    <location>
        <begin position="63"/>
        <end position="79"/>
    </location>
</feature>
<dbReference type="OMA" id="DMHKEVL"/>
<sequence>MAASINDIFEDEPRGVLREISIPDSAIDSRGNVEVNDAWTLGILRRRTLRPRPRVTYADLSPISRQVPSPQLPTGSFTFEPSDPEETTKNDEQDHEPSSGAFDFNFETPPKTPKSTHKSPTKRTLETPTSPGAQLPFTIHLDSPGDSPVIISLQPAEPAPAKRPRMLSLGDWASLGQQLASLTSEQLVEVVERLVEKYPDMHKEVLALLPQPDLSKCQERLSELLHNIFRALPRTRLASTRGALSYRQVKVHLLEFKKFCVQQGRHLANCQAWEALVNYVLLAWQLVNYLPLWENPAHNTIRGQCLRSLVVFCSKALKSGDLDQDRLAQLRPRFVKASRVNSMLQPCMDTLHALYEDCTV</sequence>
<dbReference type="PANTHER" id="PTHR28032">
    <property type="entry name" value="FI02826P"/>
    <property type="match status" value="1"/>
</dbReference>
<evidence type="ECO:0000256" key="1">
    <source>
        <dbReference type="ARBA" id="ARBA00004123"/>
    </source>
</evidence>
<evidence type="ECO:0000256" key="2">
    <source>
        <dbReference type="ARBA" id="ARBA00006199"/>
    </source>
</evidence>
<dbReference type="InterPro" id="IPR013868">
    <property type="entry name" value="Cut8/Sts1_fam"/>
</dbReference>
<dbReference type="GO" id="GO:0070628">
    <property type="term" value="F:proteasome binding"/>
    <property type="evidence" value="ECO:0007669"/>
    <property type="project" value="TreeGrafter"/>
</dbReference>
<dbReference type="EnsemblMetazoa" id="XM_038210033.1">
    <property type="protein sequence ID" value="XP_038065961.1"/>
    <property type="gene ID" value="LOC119736040"/>
</dbReference>
<evidence type="ECO:0000313" key="5">
    <source>
        <dbReference type="EnsemblMetazoa" id="XP_038065961.1"/>
    </source>
</evidence>
<reference evidence="5" key="1">
    <citation type="submission" date="2022-11" db="UniProtKB">
        <authorList>
            <consortium name="EnsemblMetazoa"/>
        </authorList>
    </citation>
    <scope>IDENTIFICATION</scope>
</reference>
<dbReference type="Proteomes" id="UP000887568">
    <property type="component" value="Unplaced"/>
</dbReference>
<dbReference type="GeneID" id="119736040"/>
<evidence type="ECO:0000256" key="4">
    <source>
        <dbReference type="SAM" id="MobiDB-lite"/>
    </source>
</evidence>
<dbReference type="GO" id="GO:0071630">
    <property type="term" value="P:nuclear protein quality control by the ubiquitin-proteasome system"/>
    <property type="evidence" value="ECO:0007669"/>
    <property type="project" value="InterPro"/>
</dbReference>
<feature type="compositionally biased region" description="Basic and acidic residues" evidence="4">
    <location>
        <begin position="86"/>
        <end position="97"/>
    </location>
</feature>
<evidence type="ECO:0000256" key="3">
    <source>
        <dbReference type="ARBA" id="ARBA00023242"/>
    </source>
</evidence>
<dbReference type="GO" id="GO:0031965">
    <property type="term" value="C:nuclear membrane"/>
    <property type="evidence" value="ECO:0007669"/>
    <property type="project" value="TreeGrafter"/>
</dbReference>
<dbReference type="Pfam" id="PF08559">
    <property type="entry name" value="Cut8"/>
    <property type="match status" value="1"/>
</dbReference>
<protein>
    <recommendedName>
        <fullName evidence="7">Tethering factor for nuclear proteasome STS1</fullName>
    </recommendedName>
</protein>
<comment type="subcellular location">
    <subcellularLocation>
        <location evidence="1">Nucleus</location>
    </subcellularLocation>
</comment>
<dbReference type="AlphaFoldDB" id="A0A914ARE2"/>
<name>A0A914ARE2_PATMI</name>
<organism evidence="5 6">
    <name type="scientific">Patiria miniata</name>
    <name type="common">Bat star</name>
    <name type="synonym">Asterina miniata</name>
    <dbReference type="NCBI Taxonomy" id="46514"/>
    <lineage>
        <taxon>Eukaryota</taxon>
        <taxon>Metazoa</taxon>
        <taxon>Echinodermata</taxon>
        <taxon>Eleutherozoa</taxon>
        <taxon>Asterozoa</taxon>
        <taxon>Asteroidea</taxon>
        <taxon>Valvatacea</taxon>
        <taxon>Valvatida</taxon>
        <taxon>Asterinidae</taxon>
        <taxon>Patiria</taxon>
    </lineage>
</organism>
<dbReference type="OrthoDB" id="10061064at2759"/>
<dbReference type="InterPro" id="IPR038422">
    <property type="entry name" value="Cut8/Sts1_sf"/>
</dbReference>
<dbReference type="Gene3D" id="1.20.58.1590">
    <property type="entry name" value="Tethering factor for nuclear proteasome Cut8/Sts1"/>
    <property type="match status" value="1"/>
</dbReference>
<dbReference type="RefSeq" id="XP_038065961.1">
    <property type="nucleotide sequence ID" value="XM_038210033.1"/>
</dbReference>
<evidence type="ECO:0008006" key="7">
    <source>
        <dbReference type="Google" id="ProtNLM"/>
    </source>
</evidence>
<feature type="region of interest" description="Disordered" evidence="4">
    <location>
        <begin position="60"/>
        <end position="138"/>
    </location>
</feature>
<comment type="similarity">
    <text evidence="2">Belongs to the cut8/STS1 family.</text>
</comment>
<keyword evidence="3" id="KW-0539">Nucleus</keyword>
<accession>A0A914ARE2</accession>
<dbReference type="PANTHER" id="PTHR28032:SF1">
    <property type="entry name" value="FI02826P"/>
    <property type="match status" value="1"/>
</dbReference>
<keyword evidence="6" id="KW-1185">Reference proteome</keyword>
<proteinExistence type="inferred from homology"/>